<dbReference type="InterPro" id="IPR025293">
    <property type="entry name" value="YfiR/HmsC-like"/>
</dbReference>
<proteinExistence type="predicted"/>
<dbReference type="PROSITE" id="PS51257">
    <property type="entry name" value="PROKAR_LIPOPROTEIN"/>
    <property type="match status" value="1"/>
</dbReference>
<reference evidence="2" key="1">
    <citation type="journal article" date="2020" name="mSystems">
        <title>Genome- and Community-Level Interaction Insights into Carbon Utilization and Element Cycling Functions of Hydrothermarchaeota in Hydrothermal Sediment.</title>
        <authorList>
            <person name="Zhou Z."/>
            <person name="Liu Y."/>
            <person name="Xu W."/>
            <person name="Pan J."/>
            <person name="Luo Z.H."/>
            <person name="Li M."/>
        </authorList>
    </citation>
    <scope>NUCLEOTIDE SEQUENCE [LARGE SCALE GENOMIC DNA]</scope>
    <source>
        <strain evidence="2">SpSt-339</strain>
    </source>
</reference>
<name>A0A7C2JXE3_9PLAN</name>
<feature type="signal peptide" evidence="1">
    <location>
        <begin position="1"/>
        <end position="22"/>
    </location>
</feature>
<organism evidence="2">
    <name type="scientific">Schlesneria paludicola</name>
    <dbReference type="NCBI Taxonomy" id="360056"/>
    <lineage>
        <taxon>Bacteria</taxon>
        <taxon>Pseudomonadati</taxon>
        <taxon>Planctomycetota</taxon>
        <taxon>Planctomycetia</taxon>
        <taxon>Planctomycetales</taxon>
        <taxon>Planctomycetaceae</taxon>
        <taxon>Schlesneria</taxon>
    </lineage>
</organism>
<sequence>MSHLRGLLGVLICLAGSCQVWGQAAQPVAVIDHEYEIKAKYLYYLAAFIAPTSQASTAGDSGKEIRIAVIGEAPQDFRATASLPAHSTIKDQNSPRTVKWQYFKSLAEFQAEYPREAGRFPRFVFLVGSSSGTKLDEVVTGLAEHVGDAAVVIVTEDNQKFRQLAAVNFYEDKAANRVRMQVRKSSLSSRNLTALPAFLASPAVLPY</sequence>
<accession>A0A7C2JXE3</accession>
<gene>
    <name evidence="2" type="ORF">ENQ76_04965</name>
</gene>
<feature type="chain" id="PRO_5028399050" evidence="1">
    <location>
        <begin position="23"/>
        <end position="207"/>
    </location>
</feature>
<dbReference type="EMBL" id="DSOK01000150">
    <property type="protein sequence ID" value="HEN14806.1"/>
    <property type="molecule type" value="Genomic_DNA"/>
</dbReference>
<comment type="caution">
    <text evidence="2">The sequence shown here is derived from an EMBL/GenBank/DDBJ whole genome shotgun (WGS) entry which is preliminary data.</text>
</comment>
<evidence type="ECO:0000256" key="1">
    <source>
        <dbReference type="SAM" id="SignalP"/>
    </source>
</evidence>
<keyword evidence="1" id="KW-0732">Signal</keyword>
<protein>
    <submittedName>
        <fullName evidence="2">DUF4154 domain-containing protein</fullName>
    </submittedName>
</protein>
<dbReference type="AlphaFoldDB" id="A0A7C2JXE3"/>
<evidence type="ECO:0000313" key="2">
    <source>
        <dbReference type="EMBL" id="HEN14806.1"/>
    </source>
</evidence>
<dbReference type="Pfam" id="PF13689">
    <property type="entry name" value="DUF4154"/>
    <property type="match status" value="1"/>
</dbReference>